<comment type="caution">
    <text evidence="1">The sequence shown here is derived from an EMBL/GenBank/DDBJ whole genome shotgun (WGS) entry which is preliminary data.</text>
</comment>
<gene>
    <name evidence="1" type="ORF">Fmac_002186</name>
</gene>
<dbReference type="AlphaFoldDB" id="A0ABD1NJC8"/>
<organism evidence="1 2">
    <name type="scientific">Flemingia macrophylla</name>
    <dbReference type="NCBI Taxonomy" id="520843"/>
    <lineage>
        <taxon>Eukaryota</taxon>
        <taxon>Viridiplantae</taxon>
        <taxon>Streptophyta</taxon>
        <taxon>Embryophyta</taxon>
        <taxon>Tracheophyta</taxon>
        <taxon>Spermatophyta</taxon>
        <taxon>Magnoliopsida</taxon>
        <taxon>eudicotyledons</taxon>
        <taxon>Gunneridae</taxon>
        <taxon>Pentapetalae</taxon>
        <taxon>rosids</taxon>
        <taxon>fabids</taxon>
        <taxon>Fabales</taxon>
        <taxon>Fabaceae</taxon>
        <taxon>Papilionoideae</taxon>
        <taxon>50 kb inversion clade</taxon>
        <taxon>NPAAA clade</taxon>
        <taxon>indigoferoid/millettioid clade</taxon>
        <taxon>Phaseoleae</taxon>
        <taxon>Flemingia</taxon>
    </lineage>
</organism>
<name>A0ABD1NJC8_9FABA</name>
<accession>A0ABD1NJC8</accession>
<sequence>MDERKRKWMESNRESVANELLAQSIKVKEEAYIEMEVANDILRAQTMELADCLHFLNSILEIKAYLLLSSIRFFACLDLLMFPRVVGE</sequence>
<evidence type="ECO:0000313" key="2">
    <source>
        <dbReference type="Proteomes" id="UP001603857"/>
    </source>
</evidence>
<evidence type="ECO:0000313" key="1">
    <source>
        <dbReference type="EMBL" id="KAL2348186.1"/>
    </source>
</evidence>
<protein>
    <submittedName>
        <fullName evidence="1">Uncharacterized protein</fullName>
    </submittedName>
</protein>
<keyword evidence="2" id="KW-1185">Reference proteome</keyword>
<dbReference type="EMBL" id="JBGMDY010000001">
    <property type="protein sequence ID" value="KAL2348186.1"/>
    <property type="molecule type" value="Genomic_DNA"/>
</dbReference>
<proteinExistence type="predicted"/>
<reference evidence="1 2" key="1">
    <citation type="submission" date="2024-08" db="EMBL/GenBank/DDBJ databases">
        <title>Insights into the chromosomal genome structure of Flemingia macrophylla.</title>
        <authorList>
            <person name="Ding Y."/>
            <person name="Zhao Y."/>
            <person name="Bi W."/>
            <person name="Wu M."/>
            <person name="Zhao G."/>
            <person name="Gong Y."/>
            <person name="Li W."/>
            <person name="Zhang P."/>
        </authorList>
    </citation>
    <scope>NUCLEOTIDE SEQUENCE [LARGE SCALE GENOMIC DNA]</scope>
    <source>
        <strain evidence="1">DYQJB</strain>
        <tissue evidence="1">Leaf</tissue>
    </source>
</reference>
<dbReference type="Proteomes" id="UP001603857">
    <property type="component" value="Unassembled WGS sequence"/>
</dbReference>